<dbReference type="Pfam" id="PF16811">
    <property type="entry name" value="TAtT"/>
    <property type="match status" value="1"/>
</dbReference>
<sequence>MGWHRIRALAVGFAVGMSLLGCGEVAKRMAIRTMSDMMAAGQPVYEREPDLELAAQALAANLKLIEVLLEPAPRHPVLLLQATQGFATYAYAVAEGQLAKAQYGAAGEVGVHTHRARELYRRGLQYGLRLLSREHIDWRQAASLDTAVLHDRLQQLTPKAVPALFWTAFCWGGDAQYGS</sequence>
<comment type="caution">
    <text evidence="1">The sequence shown here is derived from an EMBL/GenBank/DDBJ whole genome shotgun (WGS) entry which is preliminary data.</text>
</comment>
<proteinExistence type="predicted"/>
<dbReference type="Proteomes" id="UP000019140">
    <property type="component" value="Unassembled WGS sequence"/>
</dbReference>
<evidence type="ECO:0000313" key="1">
    <source>
        <dbReference type="EMBL" id="ETX04754.1"/>
    </source>
</evidence>
<gene>
    <name evidence="1" type="ORF">ETSY2_27005</name>
</gene>
<accession>W4M333</accession>
<reference evidence="1 2" key="1">
    <citation type="journal article" date="2014" name="Nature">
        <title>An environmental bacterial taxon with a large and distinct metabolic repertoire.</title>
        <authorList>
            <person name="Wilson M.C."/>
            <person name="Mori T."/>
            <person name="Ruckert C."/>
            <person name="Uria A.R."/>
            <person name="Helf M.J."/>
            <person name="Takada K."/>
            <person name="Gernert C."/>
            <person name="Steffens U.A."/>
            <person name="Heycke N."/>
            <person name="Schmitt S."/>
            <person name="Rinke C."/>
            <person name="Helfrich E.J."/>
            <person name="Brachmann A.O."/>
            <person name="Gurgui C."/>
            <person name="Wakimoto T."/>
            <person name="Kracht M."/>
            <person name="Crusemann M."/>
            <person name="Hentschel U."/>
            <person name="Abe I."/>
            <person name="Matsunaga S."/>
            <person name="Kalinowski J."/>
            <person name="Takeyama H."/>
            <person name="Piel J."/>
        </authorList>
    </citation>
    <scope>NUCLEOTIDE SEQUENCE [LARGE SCALE GENOMIC DNA]</scope>
    <source>
        <strain evidence="2">TSY2</strain>
    </source>
</reference>
<dbReference type="InterPro" id="IPR038537">
    <property type="entry name" value="TatT_sf"/>
</dbReference>
<dbReference type="PROSITE" id="PS51257">
    <property type="entry name" value="PROKAR_LIPOPROTEIN"/>
    <property type="match status" value="1"/>
</dbReference>
<protein>
    <submittedName>
        <fullName evidence="1">Uncharacterized protein</fullName>
    </submittedName>
</protein>
<organism evidence="1 2">
    <name type="scientific">Candidatus Entotheonella gemina</name>
    <dbReference type="NCBI Taxonomy" id="1429439"/>
    <lineage>
        <taxon>Bacteria</taxon>
        <taxon>Pseudomonadati</taxon>
        <taxon>Nitrospinota/Tectimicrobiota group</taxon>
        <taxon>Candidatus Tectimicrobiota</taxon>
        <taxon>Candidatus Entotheonellia</taxon>
        <taxon>Candidatus Entotheonellales</taxon>
        <taxon>Candidatus Entotheonellaceae</taxon>
        <taxon>Candidatus Entotheonella</taxon>
    </lineage>
</organism>
<dbReference type="AlphaFoldDB" id="W4M333"/>
<name>W4M333_9BACT</name>
<dbReference type="HOGENOM" id="CLU_1500874_0_0_7"/>
<dbReference type="Gene3D" id="1.25.40.920">
    <property type="entry name" value="TRAP transporter T-component"/>
    <property type="match status" value="1"/>
</dbReference>
<dbReference type="EMBL" id="AZHX01001134">
    <property type="protein sequence ID" value="ETX04754.1"/>
    <property type="molecule type" value="Genomic_DNA"/>
</dbReference>
<evidence type="ECO:0000313" key="2">
    <source>
        <dbReference type="Proteomes" id="UP000019140"/>
    </source>
</evidence>
<dbReference type="InterPro" id="IPR031823">
    <property type="entry name" value="TatT"/>
</dbReference>
<keyword evidence="2" id="KW-1185">Reference proteome</keyword>